<evidence type="ECO:0000313" key="3">
    <source>
        <dbReference type="Proteomes" id="UP000254209"/>
    </source>
</evidence>
<dbReference type="STRING" id="1120980.GCA_000745955_02012"/>
<proteinExistence type="predicted"/>
<reference evidence="2 3" key="1">
    <citation type="submission" date="2018-06" db="EMBL/GenBank/DDBJ databases">
        <authorList>
            <consortium name="Pathogen Informatics"/>
            <person name="Doyle S."/>
        </authorList>
    </citation>
    <scope>NUCLEOTIDE SEQUENCE [LARGE SCALE GENOMIC DNA]</scope>
    <source>
        <strain evidence="2 3">NCTC10283</strain>
    </source>
</reference>
<protein>
    <submittedName>
        <fullName evidence="2">Uncharacterized protein</fullName>
    </submittedName>
</protein>
<sequence>MMLIVNTLIGIAIFLFLASPEIGGGFFAVLFVLIWLPYTLFDGIRSRKQARIFWIKLACWLVAFAVSYGMHHVYNHNARIHAQKIADDLNAYHAKHGHYPEHNAYNAPRKYHLRYICFEECVKNQNLPILIYSSSLSPFDRYNYDFKNKTWEHKPD</sequence>
<accession>A0A376BMT9</accession>
<dbReference type="Proteomes" id="UP000254209">
    <property type="component" value="Unassembled WGS sequence"/>
</dbReference>
<dbReference type="EMBL" id="UFSO01000002">
    <property type="protein sequence ID" value="SSY71097.1"/>
    <property type="molecule type" value="Genomic_DNA"/>
</dbReference>
<dbReference type="RefSeq" id="WP_147293689.1">
    <property type="nucleotide sequence ID" value="NZ_UFSO01000002.1"/>
</dbReference>
<keyword evidence="1" id="KW-0812">Transmembrane</keyword>
<keyword evidence="1" id="KW-1133">Transmembrane helix</keyword>
<feature type="transmembrane region" description="Helical" evidence="1">
    <location>
        <begin position="53"/>
        <end position="74"/>
    </location>
</feature>
<organism evidence="2 3">
    <name type="scientific">Alysiella crassa</name>
    <dbReference type="NCBI Taxonomy" id="153491"/>
    <lineage>
        <taxon>Bacteria</taxon>
        <taxon>Pseudomonadati</taxon>
        <taxon>Pseudomonadota</taxon>
        <taxon>Betaproteobacteria</taxon>
        <taxon>Neisseriales</taxon>
        <taxon>Neisseriaceae</taxon>
        <taxon>Alysiella</taxon>
    </lineage>
</organism>
<gene>
    <name evidence="2" type="ORF">NCTC10283_01233</name>
</gene>
<feature type="transmembrane region" description="Helical" evidence="1">
    <location>
        <begin position="12"/>
        <end position="41"/>
    </location>
</feature>
<keyword evidence="1" id="KW-0472">Membrane</keyword>
<keyword evidence="3" id="KW-1185">Reference proteome</keyword>
<evidence type="ECO:0000256" key="1">
    <source>
        <dbReference type="SAM" id="Phobius"/>
    </source>
</evidence>
<name>A0A376BMT9_9NEIS</name>
<evidence type="ECO:0000313" key="2">
    <source>
        <dbReference type="EMBL" id="SSY71097.1"/>
    </source>
</evidence>
<dbReference type="AlphaFoldDB" id="A0A376BMT9"/>